<name>T1D5Q3_9ZZZZ</name>
<dbReference type="EMBL" id="AUZY01000719">
    <property type="protein sequence ID" value="EQD77595.1"/>
    <property type="molecule type" value="Genomic_DNA"/>
</dbReference>
<protein>
    <submittedName>
        <fullName evidence="5">5-methyltetrahydropteroyltriglutamate--homocysteine S-methyltransferase</fullName>
    </submittedName>
</protein>
<evidence type="ECO:0000256" key="2">
    <source>
        <dbReference type="ARBA" id="ARBA00022723"/>
    </source>
</evidence>
<keyword evidence="5" id="KW-0808">Transferase</keyword>
<keyword evidence="2" id="KW-0479">Metal-binding</keyword>
<comment type="cofactor">
    <cofactor evidence="1">
        <name>Zn(2+)</name>
        <dbReference type="ChEBI" id="CHEBI:29105"/>
    </cofactor>
</comment>
<dbReference type="GO" id="GO:0003871">
    <property type="term" value="F:5-methyltetrahydropteroyltriglutamate-homocysteine S-methyltransferase activity"/>
    <property type="evidence" value="ECO:0007669"/>
    <property type="project" value="InterPro"/>
</dbReference>
<organism evidence="5">
    <name type="scientific">mine drainage metagenome</name>
    <dbReference type="NCBI Taxonomy" id="410659"/>
    <lineage>
        <taxon>unclassified sequences</taxon>
        <taxon>metagenomes</taxon>
        <taxon>ecological metagenomes</taxon>
    </lineage>
</organism>
<dbReference type="AlphaFoldDB" id="T1D5Q3"/>
<sequence>MTSHPLFPSQEIGSLMKPFWQLQGARGGPLDERARKEFHAWDERIHFTRGAETIASALLSGSPGSVTPEQVRDLGALFGLRYFESAGLDRVYDAEARRIEMYEYPIRQMRGFQFFGHVRSFDNKYYLKAANTGEIRLERPYHTEEFEFVRAHARAEPKIPITGPYTLADWSFNEHFLARQKGWKGRASRRAAQREFVVELARKAIRPTLAALIDSGCRVIQIDEPAAGTHPDEGDLVAEGFNAATEGLDAEFSMHICFSDYRNLFPALLEAKRCRQWAWEFANRDRDGRDGYEVLNVLREYGDTRDVGLGVLDVHRDEMETPEKVAERIGRAAKILGDPKRIWVNPDCGLRTRSLDVAYAKLEAMHRGAELARAELSNPRT</sequence>
<evidence type="ECO:0000256" key="1">
    <source>
        <dbReference type="ARBA" id="ARBA00001947"/>
    </source>
</evidence>
<dbReference type="SUPFAM" id="SSF51726">
    <property type="entry name" value="UROD/MetE-like"/>
    <property type="match status" value="1"/>
</dbReference>
<dbReference type="InterPro" id="IPR038071">
    <property type="entry name" value="UROD/MetE-like_sf"/>
</dbReference>
<dbReference type="Gene3D" id="3.20.20.210">
    <property type="match status" value="1"/>
</dbReference>
<dbReference type="GO" id="GO:0009086">
    <property type="term" value="P:methionine biosynthetic process"/>
    <property type="evidence" value="ECO:0007669"/>
    <property type="project" value="InterPro"/>
</dbReference>
<gene>
    <name evidence="5" type="ORF">B1B_00980</name>
</gene>
<dbReference type="Pfam" id="PF01717">
    <property type="entry name" value="Meth_synt_2"/>
    <property type="match status" value="1"/>
</dbReference>
<evidence type="ECO:0000256" key="3">
    <source>
        <dbReference type="ARBA" id="ARBA00022833"/>
    </source>
</evidence>
<reference evidence="5" key="1">
    <citation type="submission" date="2013-08" db="EMBL/GenBank/DDBJ databases">
        <authorList>
            <person name="Mendez C."/>
            <person name="Richter M."/>
            <person name="Ferrer M."/>
            <person name="Sanchez J."/>
        </authorList>
    </citation>
    <scope>NUCLEOTIDE SEQUENCE</scope>
</reference>
<keyword evidence="3" id="KW-0862">Zinc</keyword>
<feature type="domain" description="Cobalamin-independent methionine synthase MetE C-terminal/archaeal" evidence="4">
    <location>
        <begin position="84"/>
        <end position="369"/>
    </location>
</feature>
<dbReference type="InterPro" id="IPR002629">
    <property type="entry name" value="Met_Synth_C/arc"/>
</dbReference>
<dbReference type="GO" id="GO:0008270">
    <property type="term" value="F:zinc ion binding"/>
    <property type="evidence" value="ECO:0007669"/>
    <property type="project" value="InterPro"/>
</dbReference>
<reference evidence="5" key="2">
    <citation type="journal article" date="2014" name="ISME J.">
        <title>Microbial stratification in low pH oxic and suboxic macroscopic growths along an acid mine drainage.</title>
        <authorList>
            <person name="Mendez-Garcia C."/>
            <person name="Mesa V."/>
            <person name="Sprenger R.R."/>
            <person name="Richter M."/>
            <person name="Diez M.S."/>
            <person name="Solano J."/>
            <person name="Bargiela R."/>
            <person name="Golyshina O.V."/>
            <person name="Manteca A."/>
            <person name="Ramos J.L."/>
            <person name="Gallego J.R."/>
            <person name="Llorente I."/>
            <person name="Martins Dos Santos V.A."/>
            <person name="Jensen O.N."/>
            <person name="Pelaez A.I."/>
            <person name="Sanchez J."/>
            <person name="Ferrer M."/>
        </authorList>
    </citation>
    <scope>NUCLEOTIDE SEQUENCE</scope>
</reference>
<accession>T1D5Q3</accession>
<evidence type="ECO:0000259" key="4">
    <source>
        <dbReference type="Pfam" id="PF01717"/>
    </source>
</evidence>
<proteinExistence type="predicted"/>
<comment type="caution">
    <text evidence="5">The sequence shown here is derived from an EMBL/GenBank/DDBJ whole genome shotgun (WGS) entry which is preliminary data.</text>
</comment>
<evidence type="ECO:0000313" key="5">
    <source>
        <dbReference type="EMBL" id="EQD77595.1"/>
    </source>
</evidence>
<keyword evidence="5" id="KW-0489">Methyltransferase</keyword>
<dbReference type="PANTHER" id="PTHR30519">
    <property type="entry name" value="5-METHYLTETRAHYDROPTEROYLTRIGLUTAMATE--HOMOCYSTEINE METHYLTRANSFERASE"/>
    <property type="match status" value="1"/>
</dbReference>
<dbReference type="CDD" id="cd03311">
    <property type="entry name" value="CIMS_C_terminal_like"/>
    <property type="match status" value="1"/>
</dbReference>
<dbReference type="GO" id="GO:0032259">
    <property type="term" value="P:methylation"/>
    <property type="evidence" value="ECO:0007669"/>
    <property type="project" value="UniProtKB-KW"/>
</dbReference>